<dbReference type="Proteomes" id="UP000198310">
    <property type="component" value="Unassembled WGS sequence"/>
</dbReference>
<keyword evidence="3" id="KW-1185">Reference proteome</keyword>
<proteinExistence type="predicted"/>
<gene>
    <name evidence="2" type="ORF">SAMN06269173_101284</name>
</gene>
<evidence type="ECO:0000313" key="2">
    <source>
        <dbReference type="EMBL" id="SNR30583.1"/>
    </source>
</evidence>
<evidence type="ECO:0000313" key="3">
    <source>
        <dbReference type="Proteomes" id="UP000198310"/>
    </source>
</evidence>
<feature type="signal peptide" evidence="1">
    <location>
        <begin position="1"/>
        <end position="22"/>
    </location>
</feature>
<evidence type="ECO:0008006" key="4">
    <source>
        <dbReference type="Google" id="ProtNLM"/>
    </source>
</evidence>
<evidence type="ECO:0000256" key="1">
    <source>
        <dbReference type="SAM" id="SignalP"/>
    </source>
</evidence>
<reference evidence="3" key="1">
    <citation type="submission" date="2017-06" db="EMBL/GenBank/DDBJ databases">
        <authorList>
            <person name="Varghese N."/>
            <person name="Submissions S."/>
        </authorList>
    </citation>
    <scope>NUCLEOTIDE SEQUENCE [LARGE SCALE GENOMIC DNA]</scope>
    <source>
        <strain evidence="3">DSM 28041</strain>
    </source>
</reference>
<sequence length="131" mass="14322">MSLRRFPAYLAIGLLVASCGHALPEMPEFDGSAWRKDPYGCTSRRAALLPSFTKYREQLYGARISDVDALLGHPDEEELSEQSEKIYIYYTATGPQCVKGHPRAAGGRVVLRFGATGTITEAQFPVSTVAP</sequence>
<dbReference type="RefSeq" id="WP_143436960.1">
    <property type="nucleotide sequence ID" value="NZ_FZNS01000001.1"/>
</dbReference>
<feature type="chain" id="PRO_5012895836" description="Lipoprotein" evidence="1">
    <location>
        <begin position="23"/>
        <end position="131"/>
    </location>
</feature>
<dbReference type="EMBL" id="FZNS01000001">
    <property type="protein sequence ID" value="SNR30583.1"/>
    <property type="molecule type" value="Genomic_DNA"/>
</dbReference>
<name>A0A238VA91_9BACT</name>
<organism evidence="2 3">
    <name type="scientific">Hymenobacter mucosus</name>
    <dbReference type="NCBI Taxonomy" id="1411120"/>
    <lineage>
        <taxon>Bacteria</taxon>
        <taxon>Pseudomonadati</taxon>
        <taxon>Bacteroidota</taxon>
        <taxon>Cytophagia</taxon>
        <taxon>Cytophagales</taxon>
        <taxon>Hymenobacteraceae</taxon>
        <taxon>Hymenobacter</taxon>
    </lineage>
</organism>
<protein>
    <recommendedName>
        <fullName evidence="4">Lipoprotein</fullName>
    </recommendedName>
</protein>
<keyword evidence="1" id="KW-0732">Signal</keyword>
<dbReference type="AlphaFoldDB" id="A0A238VA91"/>
<dbReference type="PROSITE" id="PS51257">
    <property type="entry name" value="PROKAR_LIPOPROTEIN"/>
    <property type="match status" value="1"/>
</dbReference>
<accession>A0A238VA91</accession>